<organism evidence="5 6">
    <name type="scientific">Dysgonomonas alginatilytica</name>
    <dbReference type="NCBI Taxonomy" id="1605892"/>
    <lineage>
        <taxon>Bacteria</taxon>
        <taxon>Pseudomonadati</taxon>
        <taxon>Bacteroidota</taxon>
        <taxon>Bacteroidia</taxon>
        <taxon>Bacteroidales</taxon>
        <taxon>Dysgonomonadaceae</taxon>
        <taxon>Dysgonomonas</taxon>
    </lineage>
</organism>
<comment type="PTM">
    <text evidence="3">The conversion to 3-oxoalanine (also known as C-formylglycine, FGly), of a serine or cysteine residue in prokaryotes and of a cysteine residue in eukaryotes, is critical for catalytic activity.</text>
</comment>
<dbReference type="InterPro" id="IPR000917">
    <property type="entry name" value="Sulfatase_N"/>
</dbReference>
<accession>A0A2V3PSK7</accession>
<reference evidence="5 6" key="1">
    <citation type="submission" date="2018-03" db="EMBL/GenBank/DDBJ databases">
        <title>Genomic Encyclopedia of Archaeal and Bacterial Type Strains, Phase II (KMG-II): from individual species to whole genera.</title>
        <authorList>
            <person name="Goeker M."/>
        </authorList>
    </citation>
    <scope>NUCLEOTIDE SEQUENCE [LARGE SCALE GENOMIC DNA]</scope>
    <source>
        <strain evidence="5 6">DSM 100214</strain>
    </source>
</reference>
<comment type="caution">
    <text evidence="5">The sequence shown here is derived from an EMBL/GenBank/DDBJ whole genome shotgun (WGS) entry which is preliminary data.</text>
</comment>
<keyword evidence="2" id="KW-0378">Hydrolase</keyword>
<evidence type="ECO:0000256" key="2">
    <source>
        <dbReference type="ARBA" id="ARBA00022801"/>
    </source>
</evidence>
<gene>
    <name evidence="5" type="ORF">CLV62_10681</name>
</gene>
<dbReference type="CDD" id="cd16034">
    <property type="entry name" value="sulfatase_like"/>
    <property type="match status" value="1"/>
</dbReference>
<keyword evidence="6" id="KW-1185">Reference proteome</keyword>
<evidence type="ECO:0000313" key="5">
    <source>
        <dbReference type="EMBL" id="PXV65908.1"/>
    </source>
</evidence>
<evidence type="ECO:0000256" key="1">
    <source>
        <dbReference type="ARBA" id="ARBA00008779"/>
    </source>
</evidence>
<dbReference type="Proteomes" id="UP000247973">
    <property type="component" value="Unassembled WGS sequence"/>
</dbReference>
<dbReference type="InterPro" id="IPR017850">
    <property type="entry name" value="Alkaline_phosphatase_core_sf"/>
</dbReference>
<dbReference type="OrthoDB" id="9762324at2"/>
<feature type="domain" description="Sulfatase N-terminal" evidence="4">
    <location>
        <begin position="33"/>
        <end position="384"/>
    </location>
</feature>
<dbReference type="Gene3D" id="3.40.720.10">
    <property type="entry name" value="Alkaline Phosphatase, subunit A"/>
    <property type="match status" value="1"/>
</dbReference>
<evidence type="ECO:0000259" key="4">
    <source>
        <dbReference type="Pfam" id="PF00884"/>
    </source>
</evidence>
<proteinExistence type="inferred from homology"/>
<dbReference type="SUPFAM" id="SSF53649">
    <property type="entry name" value="Alkaline phosphatase-like"/>
    <property type="match status" value="1"/>
</dbReference>
<dbReference type="RefSeq" id="WP_110310096.1">
    <property type="nucleotide sequence ID" value="NZ_QICL01000006.1"/>
</dbReference>
<dbReference type="Gene3D" id="3.30.1120.10">
    <property type="match status" value="1"/>
</dbReference>
<dbReference type="PANTHER" id="PTHR42693">
    <property type="entry name" value="ARYLSULFATASE FAMILY MEMBER"/>
    <property type="match status" value="1"/>
</dbReference>
<name>A0A2V3PSK7_9BACT</name>
<dbReference type="InterPro" id="IPR050738">
    <property type="entry name" value="Sulfatase"/>
</dbReference>
<dbReference type="AlphaFoldDB" id="A0A2V3PSK7"/>
<evidence type="ECO:0000313" key="6">
    <source>
        <dbReference type="Proteomes" id="UP000247973"/>
    </source>
</evidence>
<dbReference type="PROSITE" id="PS51257">
    <property type="entry name" value="PROKAR_LIPOPROTEIN"/>
    <property type="match status" value="1"/>
</dbReference>
<feature type="modified residue" description="3-oxoalanine (Ser)" evidence="3">
    <location>
        <position position="92"/>
    </location>
</feature>
<evidence type="ECO:0000256" key="3">
    <source>
        <dbReference type="PIRSR" id="PIRSR600917-52"/>
    </source>
</evidence>
<dbReference type="PANTHER" id="PTHR42693:SF53">
    <property type="entry name" value="ENDO-4-O-SULFATASE"/>
    <property type="match status" value="1"/>
</dbReference>
<comment type="similarity">
    <text evidence="1">Belongs to the sulfatase family.</text>
</comment>
<protein>
    <submittedName>
        <fullName evidence="5">Arylsulfatase A-like enzyme</fullName>
    </submittedName>
</protein>
<dbReference type="Pfam" id="PF00884">
    <property type="entry name" value="Sulfatase"/>
    <property type="match status" value="1"/>
</dbReference>
<sequence length="521" mass="59662">MKGKNINIVLGGLSFLSLVGCKSEKISTEPTFPNVIYIFPDQMRNHAMEFWNQEGYNDKVNFTGDPVYTPNLNKFANESLVLSSAISNCPVSSPHRGMFLTGMYPENSGVTLNCNSNRPISNLKTETNNISDVFSMAGYDCAYIGKLHVDYPTANDPANPGHYVEDKQPVWDAYTPPERRHGFNYWYSYGTFDVHKHPHYWDTQGKRHDINKWSPIHEADMAIAYLQNKDGVRDAKKPFFMVISMNPPHSPYGSLEDCMEEDYNLYKDKSTDQLLIRPNADLSMEKTRSAPYYFASVTGVDREFGRILQALKDQGLDKNTIVVFTSDHGETMCSQGLEDPKNSPYNEAVNVPFIVRYPEKIKHRVDNLLLSSPDIMPTLLGLCGLEKQIPSTVEGLNHANIFYEKEQNNYRPKGALYIKNADRDKNEEGKVISYFPSSRGIITDRYTLTFTIDKKTKALKETLLFDNINDPYQLKNLPIKSHKEIVDQLTLEMVRLLKQANDPWYREQILRELIPYENLIL</sequence>
<dbReference type="EMBL" id="QICL01000006">
    <property type="protein sequence ID" value="PXV65908.1"/>
    <property type="molecule type" value="Genomic_DNA"/>
</dbReference>
<dbReference type="GO" id="GO:0004065">
    <property type="term" value="F:arylsulfatase activity"/>
    <property type="evidence" value="ECO:0007669"/>
    <property type="project" value="TreeGrafter"/>
</dbReference>